<name>A0AAN5D4F9_9BILA</name>
<comment type="caution">
    <text evidence="2">The sequence shown here is derived from an EMBL/GenBank/DDBJ whole genome shotgun (WGS) entry which is preliminary data.</text>
</comment>
<accession>A0AAN5D4F9</accession>
<feature type="non-terminal residue" evidence="2">
    <location>
        <position position="94"/>
    </location>
</feature>
<dbReference type="Proteomes" id="UP001328107">
    <property type="component" value="Unassembled WGS sequence"/>
</dbReference>
<proteinExistence type="predicted"/>
<dbReference type="EMBL" id="BTRK01000006">
    <property type="protein sequence ID" value="GMR56821.1"/>
    <property type="molecule type" value="Genomic_DNA"/>
</dbReference>
<evidence type="ECO:0000313" key="4">
    <source>
        <dbReference type="Proteomes" id="UP001328107"/>
    </source>
</evidence>
<reference evidence="2" key="2">
    <citation type="submission" date="2023-06" db="EMBL/GenBank/DDBJ databases">
        <title>Genome assembly of Pristionchus species.</title>
        <authorList>
            <person name="Yoshida K."/>
            <person name="Sommer R.J."/>
        </authorList>
    </citation>
    <scope>NUCLEOTIDE SEQUENCE</scope>
    <source>
        <strain evidence="2">RS5460</strain>
    </source>
</reference>
<gene>
    <name evidence="1" type="ORF">PMAYCL1PPCAC_20127</name>
    <name evidence="2" type="ORF">PMAYCL1PPCAC_26396</name>
    <name evidence="3" type="ORF">PMAYCL1PPCAC_27016</name>
</gene>
<protein>
    <submittedName>
        <fullName evidence="2">Uncharacterized protein</fullName>
    </submittedName>
</protein>
<dbReference type="EMBL" id="BTRK01000004">
    <property type="protein sequence ID" value="GMR49932.1"/>
    <property type="molecule type" value="Genomic_DNA"/>
</dbReference>
<evidence type="ECO:0000313" key="1">
    <source>
        <dbReference type="EMBL" id="GMR49932.1"/>
    </source>
</evidence>
<feature type="non-terminal residue" evidence="2">
    <location>
        <position position="1"/>
    </location>
</feature>
<evidence type="ECO:0000313" key="3">
    <source>
        <dbReference type="EMBL" id="GMR56821.1"/>
    </source>
</evidence>
<dbReference type="AlphaFoldDB" id="A0AAN5D4F9"/>
<reference evidence="4" key="1">
    <citation type="submission" date="2022-10" db="EMBL/GenBank/DDBJ databases">
        <title>Genome assembly of Pristionchus species.</title>
        <authorList>
            <person name="Yoshida K."/>
            <person name="Sommer R.J."/>
        </authorList>
    </citation>
    <scope>NUCLEOTIDE SEQUENCE [LARGE SCALE GENOMIC DNA]</scope>
    <source>
        <strain evidence="1 4">RS5460</strain>
    </source>
</reference>
<keyword evidence="4" id="KW-1185">Reference proteome</keyword>
<dbReference type="EMBL" id="BTRK01000005">
    <property type="protein sequence ID" value="GMR56201.1"/>
    <property type="molecule type" value="Genomic_DNA"/>
</dbReference>
<evidence type="ECO:0000313" key="2">
    <source>
        <dbReference type="EMBL" id="GMR56201.1"/>
    </source>
</evidence>
<organism evidence="2 4">
    <name type="scientific">Pristionchus mayeri</name>
    <dbReference type="NCBI Taxonomy" id="1317129"/>
    <lineage>
        <taxon>Eukaryota</taxon>
        <taxon>Metazoa</taxon>
        <taxon>Ecdysozoa</taxon>
        <taxon>Nematoda</taxon>
        <taxon>Chromadorea</taxon>
        <taxon>Rhabditida</taxon>
        <taxon>Rhabditina</taxon>
        <taxon>Diplogasteromorpha</taxon>
        <taxon>Diplogasteroidea</taxon>
        <taxon>Neodiplogasteridae</taxon>
        <taxon>Pristionchus</taxon>
    </lineage>
</organism>
<sequence>LQHSKSDSVKIVNPDAHDNIIERAEELKGNKIYQVELRWRKHTAWACVLGHHRTCRDSLGDLFGPYHVQAEDKHWPEFLTEKPANVSYQKNLLI</sequence>